<dbReference type="AlphaFoldDB" id="A0A0D0CZQ2"/>
<keyword evidence="2" id="KW-1185">Reference proteome</keyword>
<protein>
    <submittedName>
        <fullName evidence="1">Uncharacterized protein</fullName>
    </submittedName>
</protein>
<dbReference type="InParanoid" id="A0A0D0CZQ2"/>
<reference evidence="1 2" key="1">
    <citation type="submission" date="2014-04" db="EMBL/GenBank/DDBJ databases">
        <authorList>
            <consortium name="DOE Joint Genome Institute"/>
            <person name="Kuo A."/>
            <person name="Kohler A."/>
            <person name="Jargeat P."/>
            <person name="Nagy L.G."/>
            <person name="Floudas D."/>
            <person name="Copeland A."/>
            <person name="Barry K.W."/>
            <person name="Cichocki N."/>
            <person name="Veneault-Fourrey C."/>
            <person name="LaButti K."/>
            <person name="Lindquist E.A."/>
            <person name="Lipzen A."/>
            <person name="Lundell T."/>
            <person name="Morin E."/>
            <person name="Murat C."/>
            <person name="Sun H."/>
            <person name="Tunlid A."/>
            <person name="Henrissat B."/>
            <person name="Grigoriev I.V."/>
            <person name="Hibbett D.S."/>
            <person name="Martin F."/>
            <person name="Nordberg H.P."/>
            <person name="Cantor M.N."/>
            <person name="Hua S.X."/>
        </authorList>
    </citation>
    <scope>NUCLEOTIDE SEQUENCE [LARGE SCALE GENOMIC DNA]</scope>
    <source>
        <strain evidence="1 2">Ve08.2h10</strain>
    </source>
</reference>
<organism evidence="1 2">
    <name type="scientific">Paxillus rubicundulus Ve08.2h10</name>
    <dbReference type="NCBI Taxonomy" id="930991"/>
    <lineage>
        <taxon>Eukaryota</taxon>
        <taxon>Fungi</taxon>
        <taxon>Dikarya</taxon>
        <taxon>Basidiomycota</taxon>
        <taxon>Agaricomycotina</taxon>
        <taxon>Agaricomycetes</taxon>
        <taxon>Agaricomycetidae</taxon>
        <taxon>Boletales</taxon>
        <taxon>Paxilineae</taxon>
        <taxon>Paxillaceae</taxon>
        <taxon>Paxillus</taxon>
    </lineage>
</organism>
<dbReference type="HOGENOM" id="CLU_2378447_0_0_1"/>
<feature type="non-terminal residue" evidence="1">
    <location>
        <position position="1"/>
    </location>
</feature>
<proteinExistence type="predicted"/>
<gene>
    <name evidence="1" type="ORF">PAXRUDRAFT_199815</name>
</gene>
<accession>A0A0D0CZQ2</accession>
<reference evidence="2" key="2">
    <citation type="submission" date="2015-01" db="EMBL/GenBank/DDBJ databases">
        <title>Evolutionary Origins and Diversification of the Mycorrhizal Mutualists.</title>
        <authorList>
            <consortium name="DOE Joint Genome Institute"/>
            <consortium name="Mycorrhizal Genomics Consortium"/>
            <person name="Kohler A."/>
            <person name="Kuo A."/>
            <person name="Nagy L.G."/>
            <person name="Floudas D."/>
            <person name="Copeland A."/>
            <person name="Barry K.W."/>
            <person name="Cichocki N."/>
            <person name="Veneault-Fourrey C."/>
            <person name="LaButti K."/>
            <person name="Lindquist E.A."/>
            <person name="Lipzen A."/>
            <person name="Lundell T."/>
            <person name="Morin E."/>
            <person name="Murat C."/>
            <person name="Riley R."/>
            <person name="Ohm R."/>
            <person name="Sun H."/>
            <person name="Tunlid A."/>
            <person name="Henrissat B."/>
            <person name="Grigoriev I.V."/>
            <person name="Hibbett D.S."/>
            <person name="Martin F."/>
        </authorList>
    </citation>
    <scope>NUCLEOTIDE SEQUENCE [LARGE SCALE GENOMIC DNA]</scope>
    <source>
        <strain evidence="2">Ve08.2h10</strain>
    </source>
</reference>
<sequence>FCLDLSISRALKHTTKSSTNISHLSIAGSLTGNIHIHAVSFQGTWTQPTHFKVSTSKRTYDPRTGWSRSDLFPSHSASHTDVALRCSSKYASAIF</sequence>
<evidence type="ECO:0000313" key="2">
    <source>
        <dbReference type="Proteomes" id="UP000054538"/>
    </source>
</evidence>
<name>A0A0D0CZQ2_9AGAM</name>
<evidence type="ECO:0000313" key="1">
    <source>
        <dbReference type="EMBL" id="KIK81188.1"/>
    </source>
</evidence>
<dbReference type="Proteomes" id="UP000054538">
    <property type="component" value="Unassembled WGS sequence"/>
</dbReference>
<dbReference type="EMBL" id="KN825848">
    <property type="protein sequence ID" value="KIK81188.1"/>
    <property type="molecule type" value="Genomic_DNA"/>
</dbReference>